<dbReference type="Proteomes" id="UP001165960">
    <property type="component" value="Unassembled WGS sequence"/>
</dbReference>
<protein>
    <submittedName>
        <fullName evidence="1">Uncharacterized protein</fullName>
    </submittedName>
</protein>
<dbReference type="EMBL" id="QTSX02001600">
    <property type="protein sequence ID" value="KAJ9080121.1"/>
    <property type="molecule type" value="Genomic_DNA"/>
</dbReference>
<comment type="caution">
    <text evidence="1">The sequence shown here is derived from an EMBL/GenBank/DDBJ whole genome shotgun (WGS) entry which is preliminary data.</text>
</comment>
<name>A0ACC2U043_9FUNG</name>
<proteinExistence type="predicted"/>
<organism evidence="1 2">
    <name type="scientific">Entomophthora muscae</name>
    <dbReference type="NCBI Taxonomy" id="34485"/>
    <lineage>
        <taxon>Eukaryota</taxon>
        <taxon>Fungi</taxon>
        <taxon>Fungi incertae sedis</taxon>
        <taxon>Zoopagomycota</taxon>
        <taxon>Entomophthoromycotina</taxon>
        <taxon>Entomophthoromycetes</taxon>
        <taxon>Entomophthorales</taxon>
        <taxon>Entomophthoraceae</taxon>
        <taxon>Entomophthora</taxon>
    </lineage>
</organism>
<reference evidence="1" key="1">
    <citation type="submission" date="2022-04" db="EMBL/GenBank/DDBJ databases">
        <title>Genome of the entomopathogenic fungus Entomophthora muscae.</title>
        <authorList>
            <person name="Elya C."/>
            <person name="Lovett B.R."/>
            <person name="Lee E."/>
            <person name="Macias A.M."/>
            <person name="Hajek A.E."/>
            <person name="De Bivort B.L."/>
            <person name="Kasson M.T."/>
            <person name="De Fine Licht H.H."/>
            <person name="Stajich J.E."/>
        </authorList>
    </citation>
    <scope>NUCLEOTIDE SEQUENCE</scope>
    <source>
        <strain evidence="1">Berkeley</strain>
    </source>
</reference>
<keyword evidence="2" id="KW-1185">Reference proteome</keyword>
<evidence type="ECO:0000313" key="2">
    <source>
        <dbReference type="Proteomes" id="UP001165960"/>
    </source>
</evidence>
<evidence type="ECO:0000313" key="1">
    <source>
        <dbReference type="EMBL" id="KAJ9080121.1"/>
    </source>
</evidence>
<sequence length="436" mass="48808">MTVLSVLNLLARAQTKRRTRGPRPRGPKPQVCDLCQLRKVKCDMGMPKCSLCAKLGRTCTYARDGFSKEKLGIDNQFLLWLASLARKRSQVLVGVGGEYIYFGPSMTTHYLTSNSRLLANVTSTFVADFVAVEYNRQTPVYITRTLVMQLVELYFGYLNNFFPLVDPSSFYSQLNTGKFTFDFQLLFNAVCLTGASYYPHRVLGRLIAIHFSKQLKSMLRKAIFRPSLVAVQACILAAYHISVCDDQDSVASAWFTLGVATSMAALLGVPRIPPNCSSAERQLRLRIRLFLFICDSTLANCFGRPQWVPMQVNPRTVELPTLSFSYAHLFSTCQVTQIRPETTAIFFRDFCRLHAFVGQRILLKETHVLMDNPPPPASKTSFVKLPAPTLPPACLSRIRPSAGTPTLPPAPQETLFFSPIPQTCIPQCSRFSSSPF</sequence>
<gene>
    <name evidence="1" type="ORF">DSO57_1028395</name>
</gene>
<accession>A0ACC2U043</accession>